<dbReference type="PDBsum" id="1PP8"/>
<dbReference type="VEuPathDB" id="TrichDB:TVAGG3_0387480"/>
<dbReference type="SMR" id="A0A8U0WPG0"/>
<keyword evidence="5" id="KW-1185">Reference proteome</keyword>
<dbReference type="EMBL" id="DS113894">
    <property type="protein sequence ID" value="EAX93738.1"/>
    <property type="molecule type" value="Genomic_DNA"/>
</dbReference>
<feature type="domain" description="Initiator binding" evidence="2">
    <location>
        <begin position="11"/>
        <end position="110"/>
    </location>
</feature>
<accession>A0A8U0WPG0</accession>
<dbReference type="InterPro" id="IPR024238">
    <property type="entry name" value="IBP39_C"/>
</dbReference>
<reference evidence="4" key="1">
    <citation type="submission" date="2006-10" db="EMBL/GenBank/DDBJ databases">
        <authorList>
            <person name="Amadeo P."/>
            <person name="Zhao Q."/>
            <person name="Wortman J."/>
            <person name="Fraser-Liggett C."/>
            <person name="Carlton J."/>
        </authorList>
    </citation>
    <scope>NUCLEOTIDE SEQUENCE</scope>
    <source>
        <strain evidence="4">G3</strain>
    </source>
</reference>
<dbReference type="SUPFAM" id="SSF46785">
    <property type="entry name" value="Winged helix' DNA-binding domain"/>
    <property type="match status" value="1"/>
</dbReference>
<evidence type="ECO:0000313" key="5">
    <source>
        <dbReference type="Proteomes" id="UP000001542"/>
    </source>
</evidence>
<dbReference type="AlphaFoldDB" id="A0A8U0WPG0"/>
<sequence>MDSNDLEASFTSRLPPEIVAALKRKSSRDPNSRFPRKLHMLLTYLASNPQLEEEIGLSWISDTEFKMKKKNVALVMGIKLNTLNVNLRDLAFEQLQHDKGGWTQWKRSGFTRNSVFEDPTQNDSPMPVNTKRSNGTKRVEFPTTKKSMCIGNSTPNEQETFRAKVDEIWFRLTQKTDGTVMRDFLIEKAAEYFKQPEQPKQNAIEVISAIMAPQEEQTKSKADLYKFLAMFGPYETIMLKIASLLLISNNKGHWLTFDPQAEKNANNQRDSISGWFDQNEPNCLILKTPTGIRKIWNKPLIEATGQYLMDENGEKYDSWDKYFEMKPIETYLTAYPTFAPM</sequence>
<dbReference type="PDBsum" id="1Q89"/>
<dbReference type="Pfam" id="PF10416">
    <property type="entry name" value="IBD"/>
    <property type="match status" value="1"/>
</dbReference>
<protein>
    <submittedName>
        <fullName evidence="4">39 kDa initiator binding protein</fullName>
    </submittedName>
</protein>
<evidence type="ECO:0000313" key="4">
    <source>
        <dbReference type="EMBL" id="EAX93738.1"/>
    </source>
</evidence>
<dbReference type="InterPro" id="IPR018845">
    <property type="entry name" value="Initiator-bd"/>
</dbReference>
<evidence type="ECO:0000256" key="1">
    <source>
        <dbReference type="SAM" id="MobiDB-lite"/>
    </source>
</evidence>
<dbReference type="OrthoDB" id="10457147at2759"/>
<dbReference type="PDBsum" id="1Q87"/>
<reference evidence="4" key="2">
    <citation type="journal article" date="2007" name="Science">
        <title>Draft genome sequence of the sexually transmitted pathogen Trichomonas vaginalis.</title>
        <authorList>
            <person name="Carlton J.M."/>
            <person name="Hirt R.P."/>
            <person name="Silva J.C."/>
            <person name="Delcher A.L."/>
            <person name="Schatz M."/>
            <person name="Zhao Q."/>
            <person name="Wortman J.R."/>
            <person name="Bidwell S.L."/>
            <person name="Alsmark U.C.M."/>
            <person name="Besteiro S."/>
            <person name="Sicheritz-Ponten T."/>
            <person name="Noel C.J."/>
            <person name="Dacks J.B."/>
            <person name="Foster P.G."/>
            <person name="Simillion C."/>
            <person name="Van de Peer Y."/>
            <person name="Miranda-Saavedra D."/>
            <person name="Barton G.J."/>
            <person name="Westrop G.D."/>
            <person name="Mueller S."/>
            <person name="Dessi D."/>
            <person name="Fiori P.L."/>
            <person name="Ren Q."/>
            <person name="Paulsen I."/>
            <person name="Zhang H."/>
            <person name="Bastida-Corcuera F.D."/>
            <person name="Simoes-Barbosa A."/>
            <person name="Brown M.T."/>
            <person name="Hayes R.D."/>
            <person name="Mukherjee M."/>
            <person name="Okumura C.Y."/>
            <person name="Schneider R."/>
            <person name="Smith A.J."/>
            <person name="Vanacova S."/>
            <person name="Villalvazo M."/>
            <person name="Haas B.J."/>
            <person name="Pertea M."/>
            <person name="Feldblyum T.V."/>
            <person name="Utterback T.R."/>
            <person name="Shu C.L."/>
            <person name="Osoegawa K."/>
            <person name="de Jong P.J."/>
            <person name="Hrdy I."/>
            <person name="Horvathova L."/>
            <person name="Zubacova Z."/>
            <person name="Dolezal P."/>
            <person name="Malik S.B."/>
            <person name="Logsdon J.M. Jr."/>
            <person name="Henze K."/>
            <person name="Gupta A."/>
            <person name="Wang C.C."/>
            <person name="Dunne R.L."/>
            <person name="Upcroft J.A."/>
            <person name="Upcroft P."/>
            <person name="White O."/>
            <person name="Salzberg S.L."/>
            <person name="Tang P."/>
            <person name="Chiu C.-H."/>
            <person name="Lee Y.-S."/>
            <person name="Embley T.M."/>
            <person name="Coombs G.H."/>
            <person name="Mottram J.C."/>
            <person name="Tachezy J."/>
            <person name="Fraser-Liggett C.M."/>
            <person name="Johnson P.J."/>
        </authorList>
    </citation>
    <scope>NUCLEOTIDE SEQUENCE [LARGE SCALE GENOMIC DNA]</scope>
    <source>
        <strain evidence="4">G3</strain>
    </source>
</reference>
<organism evidence="4 5">
    <name type="scientific">Trichomonas vaginalis (strain ATCC PRA-98 / G3)</name>
    <dbReference type="NCBI Taxonomy" id="412133"/>
    <lineage>
        <taxon>Eukaryota</taxon>
        <taxon>Metamonada</taxon>
        <taxon>Parabasalia</taxon>
        <taxon>Trichomonadida</taxon>
        <taxon>Trichomonadidae</taxon>
        <taxon>Trichomonas</taxon>
    </lineage>
</organism>
<dbReference type="Proteomes" id="UP000001542">
    <property type="component" value="Unassembled WGS sequence"/>
</dbReference>
<dbReference type="InterPro" id="IPR036184">
    <property type="entry name" value="IBP39-like_C_sf"/>
</dbReference>
<feature type="domain" description="Initiator binding protein 39kDa C-terminal" evidence="3">
    <location>
        <begin position="146"/>
        <end position="325"/>
    </location>
</feature>
<gene>
    <name evidence="4" type="ORF">TVAG_455080</name>
</gene>
<dbReference type="SUPFAM" id="SSF103409">
    <property type="entry name" value="39 kda initiator binding protein, IBP39, C-terminal domains"/>
    <property type="match status" value="1"/>
</dbReference>
<dbReference type="Pfam" id="PF11422">
    <property type="entry name" value="IBP39"/>
    <property type="match status" value="1"/>
</dbReference>
<dbReference type="PDBsum" id="1Q88"/>
<dbReference type="Gene3D" id="1.10.10.10">
    <property type="entry name" value="Winged helix-like DNA-binding domain superfamily/Winged helix DNA-binding domain"/>
    <property type="match status" value="1"/>
</dbReference>
<feature type="region of interest" description="Disordered" evidence="1">
    <location>
        <begin position="116"/>
        <end position="136"/>
    </location>
</feature>
<proteinExistence type="predicted"/>
<dbReference type="RefSeq" id="XP_001306668.1">
    <property type="nucleotide sequence ID" value="XM_001306667.1"/>
</dbReference>
<dbReference type="InterPro" id="IPR036390">
    <property type="entry name" value="WH_DNA-bd_sf"/>
</dbReference>
<evidence type="ECO:0000259" key="2">
    <source>
        <dbReference type="Pfam" id="PF10416"/>
    </source>
</evidence>
<name>A0A8U0WPG0_TRIV3</name>
<evidence type="ECO:0000259" key="3">
    <source>
        <dbReference type="Pfam" id="PF11422"/>
    </source>
</evidence>
<dbReference type="InterPro" id="IPR036388">
    <property type="entry name" value="WH-like_DNA-bd_sf"/>
</dbReference>
<dbReference type="KEGG" id="tva:4751463"/>
<dbReference type="PDBsum" id="1PP7"/>